<evidence type="ECO:0000259" key="1">
    <source>
        <dbReference type="SMART" id="SM00912"/>
    </source>
</evidence>
<dbReference type="PANTHER" id="PTHR12338:SF5">
    <property type="entry name" value="ANTIGEN 43-RELATED"/>
    <property type="match status" value="1"/>
</dbReference>
<dbReference type="InterPro" id="IPR050909">
    <property type="entry name" value="Bact_Autotransporter_VF"/>
</dbReference>
<organism evidence="2 3">
    <name type="scientific">Candidatus Neptunichlamydia vexilliferae</name>
    <dbReference type="NCBI Taxonomy" id="1651774"/>
    <lineage>
        <taxon>Bacteria</taxon>
        <taxon>Pseudomonadati</taxon>
        <taxon>Chlamydiota</taxon>
        <taxon>Chlamydiia</taxon>
        <taxon>Parachlamydiales</taxon>
        <taxon>Simkaniaceae</taxon>
        <taxon>Candidatus Neptunichlamydia</taxon>
    </lineage>
</organism>
<feature type="domain" description="Filamentous haemagglutinin FhaB/tRNA nuclease CdiA-like TPS" evidence="1">
    <location>
        <begin position="53"/>
        <end position="165"/>
    </location>
</feature>
<reference evidence="2 3" key="1">
    <citation type="submission" date="2020-01" db="EMBL/GenBank/DDBJ databases">
        <title>Draft genome sequence of Cand. Neptunochlamydia vexilliferae K9.</title>
        <authorList>
            <person name="Schulz F."/>
            <person name="Koestlbacher S."/>
            <person name="Wascher F."/>
            <person name="Pizzetti I."/>
            <person name="Horn M."/>
        </authorList>
    </citation>
    <scope>NUCLEOTIDE SEQUENCE [LARGE SCALE GENOMIC DNA]</scope>
    <source>
        <strain evidence="2 3">K9</strain>
    </source>
</reference>
<dbReference type="NCBIfam" id="TIGR01901">
    <property type="entry name" value="adhes_NPXG"/>
    <property type="match status" value="1"/>
</dbReference>
<evidence type="ECO:0000313" key="3">
    <source>
        <dbReference type="Proteomes" id="UP001194714"/>
    </source>
</evidence>
<accession>A0ABS0B0P5</accession>
<protein>
    <recommendedName>
        <fullName evidence="1">Filamentous haemagglutinin FhaB/tRNA nuclease CdiA-like TPS domain-containing protein</fullName>
    </recommendedName>
</protein>
<gene>
    <name evidence="2" type="ORF">NEPTK9_001461</name>
</gene>
<dbReference type="InterPro" id="IPR008638">
    <property type="entry name" value="FhaB/CdiA-like_TPS"/>
</dbReference>
<dbReference type="Pfam" id="PF05860">
    <property type="entry name" value="TPS"/>
    <property type="match status" value="1"/>
</dbReference>
<proteinExistence type="predicted"/>
<dbReference type="SUPFAM" id="SSF51126">
    <property type="entry name" value="Pectin lyase-like"/>
    <property type="match status" value="1"/>
</dbReference>
<keyword evidence="3" id="KW-1185">Reference proteome</keyword>
<name>A0ABS0B0P5_9BACT</name>
<dbReference type="EMBL" id="JAAEJV010000053">
    <property type="protein sequence ID" value="MBF5059937.1"/>
    <property type="molecule type" value="Genomic_DNA"/>
</dbReference>
<dbReference type="SMART" id="SM00912">
    <property type="entry name" value="Haemagg_act"/>
    <property type="match status" value="1"/>
</dbReference>
<dbReference type="Proteomes" id="UP001194714">
    <property type="component" value="Unassembled WGS sequence"/>
</dbReference>
<dbReference type="InterPro" id="IPR012334">
    <property type="entry name" value="Pectin_lyas_fold"/>
</dbReference>
<evidence type="ECO:0000313" key="2">
    <source>
        <dbReference type="EMBL" id="MBF5059937.1"/>
    </source>
</evidence>
<sequence>MDLLSRKHSFLTKKKNTRFIFFFSLKFKAIVKILEDSMDKTYVAALILAPIFLMAKPSGPKVAQGEATFAHPTNQHMEIVTGNKTIINWESFSIAEGETIQFKQLSNLSAVLNRVSSKETSALLGALKSNGTVYLINPNGILIGPNATIDTHAFIASSLDVLDSEFLEGKTLRFFGDSDARVVNLGKVSASSGDVILLGRFVKNEGQIAAPNGMVGVAVGREILLKPGSEERIFISPSSESDRRKGIGISGHGDIEALKIRLIADGNPYKLAINHNGKADALNVENRGGDIYLVAEGGSVEVSGTLTATQGTVHVFGKEVLLDENALVDVSSNFGGGQVLIGGSKQGKNRDLLHSESTIVREGATIRANTFQKGKGGEVVLWSDGSTFFAGKIEVRGGKTGGDGGFVEVSGAHLEKEAGHVDRTASIGLPGTLLYDPSDILITSNSSSSGMIRAGGKHVPTAQTTIFSVQSLINDLRDGPVEIATHSAFGGNGDIIIESDMYGYDSDYPLTLLAERNLIVQGDVQNEGWGDIICNVGKDLQISGQDRVSRLGSRYGNVSIKTGRHLLVLGGKGGQGQIGSDAAFLKSNIDLTVGGDLIVQAVDHFALIGHINTSHTTADCDRSLSGNITIHHVGGDVRMTSSSKDFCFAQIGLAAEKDNAQNSAIVHAQGDITLSNVNGTVELLAAHGGKDAYTLIGHGGTARRFKDTYSGNITVDAKGSITLVGDGNCNGKFVGIGFGQDFTVTTETHTFTSDLVSVTSGGDITLTAGQGNSATFIGAFTGNSEKGETDAKIGTVRVVAEKNITLNNCKEGGRESAAGLGIVGTVGPAFCNLSLFAGKDLKIHGEAPKTGSSYAFISNGVGVGPWQGRIDITVSQGDLSLIGNSLTREQASIDSAGILNINILRGSLRQNNASMIAQGPLSLFAGKDLILAGGEQTLYTSGPTLIQTHGDFELIGNSHIDSREKEITFLIGGSVRMGTGSTIKNHSNAPLTLSVNHGAKYEFGVLPKGIHMAPGSKINSAGNILLYTPSRDVTRIEGTINNVAFTPGPLFVNSETEAWAPFSFDPSTTAGIPLCIFYRNGAASFANIEQSQLLVSELLTDLHPMNEYLGWSEEFQLAYDEDAYEKRKEKGLSSFQVIGDQLYFQRMMNHSFHNVRMNGFITFPKPIENTEL</sequence>
<dbReference type="InterPro" id="IPR011050">
    <property type="entry name" value="Pectin_lyase_fold/virulence"/>
</dbReference>
<dbReference type="PANTHER" id="PTHR12338">
    <property type="entry name" value="AUTOTRANSPORTER"/>
    <property type="match status" value="1"/>
</dbReference>
<comment type="caution">
    <text evidence="2">The sequence shown here is derived from an EMBL/GenBank/DDBJ whole genome shotgun (WGS) entry which is preliminary data.</text>
</comment>
<dbReference type="Gene3D" id="2.160.20.10">
    <property type="entry name" value="Single-stranded right-handed beta-helix, Pectin lyase-like"/>
    <property type="match status" value="1"/>
</dbReference>